<dbReference type="CDD" id="cd00161">
    <property type="entry name" value="beta-trefoil_Ricin-like"/>
    <property type="match status" value="1"/>
</dbReference>
<feature type="domain" description="Beta galactosidase small chain/" evidence="11">
    <location>
        <begin position="917"/>
        <end position="1190"/>
    </location>
</feature>
<keyword evidence="8 10" id="KW-0326">Glycosidase</keyword>
<dbReference type="SUPFAM" id="SSF51445">
    <property type="entry name" value="(Trans)glycosidases"/>
    <property type="match status" value="1"/>
</dbReference>
<dbReference type="Pfam" id="PF16353">
    <property type="entry name" value="LacZ_4"/>
    <property type="match status" value="1"/>
</dbReference>
<dbReference type="InterPro" id="IPR008979">
    <property type="entry name" value="Galactose-bd-like_sf"/>
</dbReference>
<dbReference type="InterPro" id="IPR023232">
    <property type="entry name" value="Glyco_hydro_2_AS"/>
</dbReference>
<dbReference type="InterPro" id="IPR036156">
    <property type="entry name" value="Beta-gal/glucu_dom_sf"/>
</dbReference>
<evidence type="ECO:0000256" key="6">
    <source>
        <dbReference type="ARBA" id="ARBA00022801"/>
    </source>
</evidence>
<evidence type="ECO:0000256" key="10">
    <source>
        <dbReference type="RuleBase" id="RU361154"/>
    </source>
</evidence>
<evidence type="ECO:0000256" key="9">
    <source>
        <dbReference type="ARBA" id="ARBA00032230"/>
    </source>
</evidence>
<dbReference type="GO" id="GO:0005990">
    <property type="term" value="P:lactose catabolic process"/>
    <property type="evidence" value="ECO:0007669"/>
    <property type="project" value="TreeGrafter"/>
</dbReference>
<dbReference type="PRINTS" id="PR00132">
    <property type="entry name" value="GLHYDRLASE2"/>
</dbReference>
<proteinExistence type="inferred from homology"/>
<dbReference type="EMBL" id="SNRX01000025">
    <property type="protein sequence ID" value="KAA6301165.1"/>
    <property type="molecule type" value="Genomic_DNA"/>
</dbReference>
<name>A0A5M8NYQ5_9BACT</name>
<dbReference type="SUPFAM" id="SSF49785">
    <property type="entry name" value="Galactose-binding domain-like"/>
    <property type="match status" value="1"/>
</dbReference>
<dbReference type="PROSITE" id="PS00608">
    <property type="entry name" value="GLYCOSYL_HYDROL_F2_2"/>
    <property type="match status" value="1"/>
</dbReference>
<evidence type="ECO:0000256" key="7">
    <source>
        <dbReference type="ARBA" id="ARBA00022837"/>
    </source>
</evidence>
<comment type="cofactor">
    <cofactor evidence="2">
        <name>Ca(2+)</name>
        <dbReference type="ChEBI" id="CHEBI:29108"/>
    </cofactor>
</comment>
<dbReference type="InterPro" id="IPR006103">
    <property type="entry name" value="Glyco_hydro_2_cat"/>
</dbReference>
<dbReference type="InterPro" id="IPR050347">
    <property type="entry name" value="Bact_Beta-galactosidase"/>
</dbReference>
<dbReference type="InterPro" id="IPR006101">
    <property type="entry name" value="Glyco_hydro_2"/>
</dbReference>
<dbReference type="SUPFAM" id="SSF50370">
    <property type="entry name" value="Ricin B-like lectins"/>
    <property type="match status" value="1"/>
</dbReference>
<evidence type="ECO:0000313" key="12">
    <source>
        <dbReference type="EMBL" id="KAA6301165.1"/>
    </source>
</evidence>
<dbReference type="GO" id="GO:0009341">
    <property type="term" value="C:beta-galactosidase complex"/>
    <property type="evidence" value="ECO:0007669"/>
    <property type="project" value="InterPro"/>
</dbReference>
<dbReference type="SUPFAM" id="SSF74650">
    <property type="entry name" value="Galactose mutarotase-like"/>
    <property type="match status" value="1"/>
</dbReference>
<dbReference type="Gene3D" id="3.20.20.80">
    <property type="entry name" value="Glycosidases"/>
    <property type="match status" value="1"/>
</dbReference>
<dbReference type="InterPro" id="IPR035992">
    <property type="entry name" value="Ricin_B-like_lectins"/>
</dbReference>
<dbReference type="Gene3D" id="2.60.40.10">
    <property type="entry name" value="Immunoglobulins"/>
    <property type="match status" value="2"/>
</dbReference>
<dbReference type="Pfam" id="PF02929">
    <property type="entry name" value="Bgal_small_N"/>
    <property type="match status" value="1"/>
</dbReference>
<sequence>MKHRISLFVFIFLLTASIPVYSQSLKDDVLYKIVSPSGLVMDYGESSANMSNIYLAKDNPTNKGQYWQVVPFNDYFVIHSPFSHKAFDINATLSEKGTIGLWNYSKTNANQQWIITKKGDAWVVKHGSTDNYLTLKNKESDQIGSAIFILERPMEWKFVPTDEKFPPENQTGEFEWENEQIFAVNKEEGHVTYIPFPSVEALMADKSFEKPWEYPSSSLYQSLNGKWKFNWVKQPSEKQVDFYKPDYNVSSWKEISVPGNWEMQGYGTPIYTNVTYPFSNTPSLILPQKGYTSEKEPNPVGSYRRNFTLLNDWKGKEVFVHFNGVYSGFYVWINGEKVGYSQGSNNDAEFNITQYVKSGENTIAVEVYRWTDGSYIEDQDMFRLSGIHRDVYLYATPKTHIRDYHLTSEFKNDDYSKTIFSVQTFIKNDDKKASAVSTIEINLIDPSGKTITTLTKSTDKIKSGNERTYNLQAEVKNPQLWSAEKPNLYSVILSLKDGQGKVTEALTSKFGFRNIEIKNKRVYINNQQVFFRGVNRHEMHPQFGKAIPVESMIQDIVLMKQHNINTVRTSHYPNDPRMYALFDYYGLYIMDEADLENHGNRGLSEKITWIPAFVDRITRAVQRDRNHPSVIFWSLGNEGGGGANFKLMYKKAHELDTTRPVHYEGNSDFADIDSQMYPNISRMMSFDQKVTDKPYFLCEYAHSMGNAPGNLFEYWDYIENHSNRMIGACIWDWVDQGINKFGGPKEAYFYGGDFGDKPNDGNFSLDGLITPDKRITAKLLEVKKVYQYIVIQPLVIQPFAQKIGIENHYDFTNLNEFDITWEILKEGLVVESGTMASPDVAPNQGTTITIPYTTKINTENEFFLNVQFALNHSTTWAEKGYALAKQQMAMTTRPAVKAINIADLGTLTVKTQNNSLLITGNDFDMSFDTQTATVTSLKQAGKEMIVNEKGFVLNGYRSIDNDRYTDQNYYEMDLGKPILTYKIDNSGKFVTIAFTTDATLKAPKPVVLNYSATYTVYANGIIDIDAGFTKPEDINDIVRRLGVQLVLPTEYENIQYYGYGPDENYCDRMKSASVGVYFTTATGMAAEHYVRPQSMGNREDVRWVTFTNSNKQGLKITAKDHLSFSALHFHDKDLWNTKHDFELEKVKRQEIYVNLDCIQQGLGNASCGPRPLEKYKIPVNVPQTYSFRIEMVK</sequence>
<evidence type="ECO:0000256" key="5">
    <source>
        <dbReference type="ARBA" id="ARBA00012756"/>
    </source>
</evidence>
<dbReference type="GO" id="GO:0004565">
    <property type="term" value="F:beta-galactosidase activity"/>
    <property type="evidence" value="ECO:0007669"/>
    <property type="project" value="UniProtKB-EC"/>
</dbReference>
<dbReference type="Proteomes" id="UP000324575">
    <property type="component" value="Unassembled WGS sequence"/>
</dbReference>
<dbReference type="AlphaFoldDB" id="A0A5M8NYQ5"/>
<dbReference type="InterPro" id="IPR017853">
    <property type="entry name" value="GH"/>
</dbReference>
<dbReference type="EC" id="3.2.1.23" evidence="5 10"/>
<reference evidence="12 13" key="1">
    <citation type="submission" date="2019-03" db="EMBL/GenBank/DDBJ databases">
        <title>Single cell metagenomics reveals metabolic interactions within the superorganism composed of flagellate Streblomastix strix and complex community of Bacteroidetes bacteria on its surface.</title>
        <authorList>
            <person name="Treitli S.C."/>
            <person name="Kolisko M."/>
            <person name="Husnik F."/>
            <person name="Keeling P."/>
            <person name="Hampl V."/>
        </authorList>
    </citation>
    <scope>NUCLEOTIDE SEQUENCE [LARGE SCALE GENOMIC DNA]</scope>
    <source>
        <strain evidence="12">St1</strain>
    </source>
</reference>
<evidence type="ECO:0000259" key="11">
    <source>
        <dbReference type="SMART" id="SM01038"/>
    </source>
</evidence>
<dbReference type="PANTHER" id="PTHR46323">
    <property type="entry name" value="BETA-GALACTOSIDASE"/>
    <property type="match status" value="1"/>
</dbReference>
<evidence type="ECO:0000256" key="4">
    <source>
        <dbReference type="ARBA" id="ARBA00011245"/>
    </source>
</evidence>
<dbReference type="GO" id="GO:0030246">
    <property type="term" value="F:carbohydrate binding"/>
    <property type="evidence" value="ECO:0007669"/>
    <property type="project" value="InterPro"/>
</dbReference>
<comment type="catalytic activity">
    <reaction evidence="1 10">
        <text>Hydrolysis of terminal non-reducing beta-D-galactose residues in beta-D-galactosides.</text>
        <dbReference type="EC" id="3.2.1.23"/>
    </reaction>
</comment>
<dbReference type="PROSITE" id="PS50231">
    <property type="entry name" value="RICIN_B_LECTIN"/>
    <property type="match status" value="1"/>
</dbReference>
<dbReference type="Gene3D" id="2.60.120.260">
    <property type="entry name" value="Galactose-binding domain-like"/>
    <property type="match status" value="1"/>
</dbReference>
<dbReference type="InterPro" id="IPR023230">
    <property type="entry name" value="Glyco_hydro_2_CS"/>
</dbReference>
<evidence type="ECO:0000256" key="1">
    <source>
        <dbReference type="ARBA" id="ARBA00001412"/>
    </source>
</evidence>
<dbReference type="InterPro" id="IPR004199">
    <property type="entry name" value="B-gal_small/dom_5"/>
</dbReference>
<organism evidence="12 13">
    <name type="scientific">Candidatus Ordinivivax streblomastigis</name>
    <dbReference type="NCBI Taxonomy" id="2540710"/>
    <lineage>
        <taxon>Bacteria</taxon>
        <taxon>Pseudomonadati</taxon>
        <taxon>Bacteroidota</taxon>
        <taxon>Bacteroidia</taxon>
        <taxon>Bacteroidales</taxon>
        <taxon>Candidatus Ordinivivax</taxon>
    </lineage>
</organism>
<dbReference type="SUPFAM" id="SSF49303">
    <property type="entry name" value="beta-Galactosidase/glucuronidase domain"/>
    <property type="match status" value="2"/>
</dbReference>
<dbReference type="Pfam" id="PF02836">
    <property type="entry name" value="Glyco_hydro_2_C"/>
    <property type="match status" value="1"/>
</dbReference>
<accession>A0A5M8NYQ5</accession>
<dbReference type="InterPro" id="IPR006104">
    <property type="entry name" value="Glyco_hydro_2_N"/>
</dbReference>
<dbReference type="InterPro" id="IPR000772">
    <property type="entry name" value="Ricin_B_lectin"/>
</dbReference>
<keyword evidence="6 10" id="KW-0378">Hydrolase</keyword>
<comment type="subunit">
    <text evidence="4">Monomer.</text>
</comment>
<dbReference type="PANTHER" id="PTHR46323:SF2">
    <property type="entry name" value="BETA-GALACTOSIDASE"/>
    <property type="match status" value="1"/>
</dbReference>
<dbReference type="Pfam" id="PF00703">
    <property type="entry name" value="Glyco_hydro_2"/>
    <property type="match status" value="1"/>
</dbReference>
<protein>
    <recommendedName>
        <fullName evidence="5 10">Beta-galactosidase</fullName>
        <ecNumber evidence="5 10">3.2.1.23</ecNumber>
    </recommendedName>
    <alternativeName>
        <fullName evidence="9 10">Lactase</fullName>
    </alternativeName>
</protein>
<dbReference type="SMART" id="SM01038">
    <property type="entry name" value="Bgal_small_N"/>
    <property type="match status" value="1"/>
</dbReference>
<dbReference type="Pfam" id="PF02837">
    <property type="entry name" value="Glyco_hydro_2_N"/>
    <property type="match status" value="1"/>
</dbReference>
<comment type="caution">
    <text evidence="12">The sequence shown here is derived from an EMBL/GenBank/DDBJ whole genome shotgun (WGS) entry which is preliminary data.</text>
</comment>
<evidence type="ECO:0000313" key="13">
    <source>
        <dbReference type="Proteomes" id="UP000324575"/>
    </source>
</evidence>
<gene>
    <name evidence="12" type="ORF">EZS26_002686</name>
</gene>
<dbReference type="InterPro" id="IPR011013">
    <property type="entry name" value="Gal_mutarotase_sf_dom"/>
</dbReference>
<dbReference type="Gene3D" id="2.80.10.50">
    <property type="match status" value="1"/>
</dbReference>
<dbReference type="InterPro" id="IPR013783">
    <property type="entry name" value="Ig-like_fold"/>
</dbReference>
<dbReference type="InterPro" id="IPR014718">
    <property type="entry name" value="GH-type_carb-bd"/>
</dbReference>
<evidence type="ECO:0000256" key="8">
    <source>
        <dbReference type="ARBA" id="ARBA00023295"/>
    </source>
</evidence>
<evidence type="ECO:0000256" key="3">
    <source>
        <dbReference type="ARBA" id="ARBA00007401"/>
    </source>
</evidence>
<dbReference type="Pfam" id="PF14200">
    <property type="entry name" value="RicinB_lectin_2"/>
    <property type="match status" value="1"/>
</dbReference>
<dbReference type="InterPro" id="IPR032312">
    <property type="entry name" value="LacZ_4"/>
</dbReference>
<dbReference type="Gene3D" id="2.70.98.10">
    <property type="match status" value="1"/>
</dbReference>
<dbReference type="InterPro" id="IPR006102">
    <property type="entry name" value="Ig-like_GH2"/>
</dbReference>
<dbReference type="PROSITE" id="PS00719">
    <property type="entry name" value="GLYCOSYL_HYDROL_F2_1"/>
    <property type="match status" value="1"/>
</dbReference>
<keyword evidence="7" id="KW-0106">Calcium</keyword>
<evidence type="ECO:0000256" key="2">
    <source>
        <dbReference type="ARBA" id="ARBA00001913"/>
    </source>
</evidence>
<comment type="similarity">
    <text evidence="3 10">Belongs to the glycosyl hydrolase 2 family.</text>
</comment>